<feature type="region of interest" description="Disordered" evidence="1">
    <location>
        <begin position="1"/>
        <end position="58"/>
    </location>
</feature>
<comment type="caution">
    <text evidence="2">The sequence shown here is derived from an EMBL/GenBank/DDBJ whole genome shotgun (WGS) entry which is preliminary data.</text>
</comment>
<organism evidence="2 3">
    <name type="scientific">Cymbomonas tetramitiformis</name>
    <dbReference type="NCBI Taxonomy" id="36881"/>
    <lineage>
        <taxon>Eukaryota</taxon>
        <taxon>Viridiplantae</taxon>
        <taxon>Chlorophyta</taxon>
        <taxon>Pyramimonadophyceae</taxon>
        <taxon>Pyramimonadales</taxon>
        <taxon>Pyramimonadaceae</taxon>
        <taxon>Cymbomonas</taxon>
    </lineage>
</organism>
<dbReference type="AlphaFoldDB" id="A0AAE0LI20"/>
<proteinExistence type="predicted"/>
<name>A0AAE0LI20_9CHLO</name>
<dbReference type="EMBL" id="LGRX02001478">
    <property type="protein sequence ID" value="KAK3286126.1"/>
    <property type="molecule type" value="Genomic_DNA"/>
</dbReference>
<feature type="region of interest" description="Disordered" evidence="1">
    <location>
        <begin position="202"/>
        <end position="228"/>
    </location>
</feature>
<dbReference type="Proteomes" id="UP001190700">
    <property type="component" value="Unassembled WGS sequence"/>
</dbReference>
<evidence type="ECO:0000313" key="2">
    <source>
        <dbReference type="EMBL" id="KAK3286126.1"/>
    </source>
</evidence>
<keyword evidence="3" id="KW-1185">Reference proteome</keyword>
<protein>
    <submittedName>
        <fullName evidence="2">Uncharacterized protein</fullName>
    </submittedName>
</protein>
<sequence>MLRRIVSFSPSPGPRGSQSKTSGGDITPASGHPGGSLSLSSHPIKTITEDDNDPQDARAEDAELWEGMSMEELKAQCSVFNLDRDRMVYKLRELEKERDAGIWCDYRDDRLQVAVDSALAAQKRELLAQFSCDQIKALENLRHELQSQFRKQSAQQEAVMRREFAHKMDDILFEKNSIIENMEINRKNLVEQIRKYTARFPGKMFGSPRSPMHARAPECPEEPQSSNALFSQDELVSSLRTVLQDELQQLQAQMLEGMQVGDHPTHT</sequence>
<gene>
    <name evidence="2" type="ORF">CYMTET_6303</name>
</gene>
<accession>A0AAE0LI20</accession>
<evidence type="ECO:0000256" key="1">
    <source>
        <dbReference type="SAM" id="MobiDB-lite"/>
    </source>
</evidence>
<evidence type="ECO:0000313" key="3">
    <source>
        <dbReference type="Proteomes" id="UP001190700"/>
    </source>
</evidence>
<reference evidence="2 3" key="1">
    <citation type="journal article" date="2015" name="Genome Biol. Evol.">
        <title>Comparative Genomics of a Bacterivorous Green Alga Reveals Evolutionary Causalities and Consequences of Phago-Mixotrophic Mode of Nutrition.</title>
        <authorList>
            <person name="Burns J.A."/>
            <person name="Paasch A."/>
            <person name="Narechania A."/>
            <person name="Kim E."/>
        </authorList>
    </citation>
    <scope>NUCLEOTIDE SEQUENCE [LARGE SCALE GENOMIC DNA]</scope>
    <source>
        <strain evidence="2 3">PLY_AMNH</strain>
    </source>
</reference>